<dbReference type="KEGG" id="char:105898659"/>
<keyword evidence="3" id="KW-1185">Reference proteome</keyword>
<dbReference type="GO" id="GO:0001227">
    <property type="term" value="F:DNA-binding transcription repressor activity, RNA polymerase II-specific"/>
    <property type="evidence" value="ECO:0007669"/>
    <property type="project" value="InterPro"/>
</dbReference>
<gene>
    <name evidence="4 5 6" type="primary">LOC105898659</name>
</gene>
<dbReference type="Proteomes" id="UP000515152">
    <property type="component" value="Chromosome 1"/>
</dbReference>
<name>A0A6P8GF56_CLUHA</name>
<sequence>MELAKRYYLTAKKLESIAKALKEGDFAPDIRSIPPPPGQTPQQSGPEDQPPLLSQDTSQEEDQATPEACWVKSICTGPETPCEQLEIRACRPTDCPALPQAEDTYTYLIDLFLQQQQRCLSYCQQFSHMGNIEETTRFEELAETSVQHAEELRESQRRGYPVPKHHTEECIINTFKINPDLTGNELELIIVRGINLPAVTGASSAHVDTIVRFEFQFPSLEEAQKDQTRPVKDSVNPVFNEHFKLFVKKDHRAFKRVILSKGIKFEILHKEGLFKTDKVVGSGQLKLDSLDTQCEIRQLIEVMNRRKATGGHVEVQVRVREPLGGPQPHTVSQCWLVLDSLPIPWALPPKSRPQEDNTRKASGSRSSACLLL</sequence>
<evidence type="ECO:0000259" key="2">
    <source>
        <dbReference type="PROSITE" id="PS50004"/>
    </source>
</evidence>
<feature type="region of interest" description="Disordered" evidence="1">
    <location>
        <begin position="25"/>
        <end position="63"/>
    </location>
</feature>
<accession>A0A6P8GF56</accession>
<evidence type="ECO:0000313" key="6">
    <source>
        <dbReference type="RefSeq" id="XP_031435831.1"/>
    </source>
</evidence>
<dbReference type="PANTHER" id="PTHR13076:SF8">
    <property type="entry name" value="COILED-COIL AND C2 DOMAIN-CONTAINING PROTEIN 1A"/>
    <property type="match status" value="1"/>
</dbReference>
<dbReference type="PROSITE" id="PS50004">
    <property type="entry name" value="C2"/>
    <property type="match status" value="1"/>
</dbReference>
<dbReference type="RefSeq" id="XP_031435831.1">
    <property type="nucleotide sequence ID" value="XM_031579971.2"/>
</dbReference>
<dbReference type="RefSeq" id="XP_031435692.1">
    <property type="nucleotide sequence ID" value="XM_031579832.2"/>
</dbReference>
<organism evidence="3 6">
    <name type="scientific">Clupea harengus</name>
    <name type="common">Atlantic herring</name>
    <dbReference type="NCBI Taxonomy" id="7950"/>
    <lineage>
        <taxon>Eukaryota</taxon>
        <taxon>Metazoa</taxon>
        <taxon>Chordata</taxon>
        <taxon>Craniata</taxon>
        <taxon>Vertebrata</taxon>
        <taxon>Euteleostomi</taxon>
        <taxon>Actinopterygii</taxon>
        <taxon>Neopterygii</taxon>
        <taxon>Teleostei</taxon>
        <taxon>Clupei</taxon>
        <taxon>Clupeiformes</taxon>
        <taxon>Clupeoidei</taxon>
        <taxon>Clupeidae</taxon>
        <taxon>Clupea</taxon>
    </lineage>
</organism>
<feature type="domain" description="C2" evidence="2">
    <location>
        <begin position="167"/>
        <end position="300"/>
    </location>
</feature>
<evidence type="ECO:0000313" key="3">
    <source>
        <dbReference type="Proteomes" id="UP000515152"/>
    </source>
</evidence>
<reference evidence="4 5" key="1">
    <citation type="submission" date="2025-04" db="UniProtKB">
        <authorList>
            <consortium name="RefSeq"/>
        </authorList>
    </citation>
    <scope>IDENTIFICATION</scope>
</reference>
<dbReference type="Pfam" id="PF00168">
    <property type="entry name" value="C2"/>
    <property type="match status" value="1"/>
</dbReference>
<feature type="region of interest" description="Disordered" evidence="1">
    <location>
        <begin position="348"/>
        <end position="372"/>
    </location>
</feature>
<evidence type="ECO:0000256" key="1">
    <source>
        <dbReference type="SAM" id="MobiDB-lite"/>
    </source>
</evidence>
<feature type="compositionally biased region" description="Polar residues" evidence="1">
    <location>
        <begin position="360"/>
        <end position="372"/>
    </location>
</feature>
<dbReference type="SUPFAM" id="SSF49562">
    <property type="entry name" value="C2 domain (Calcium/lipid-binding domain, CaLB)"/>
    <property type="match status" value="1"/>
</dbReference>
<dbReference type="Gene3D" id="2.60.40.150">
    <property type="entry name" value="C2 domain"/>
    <property type="match status" value="1"/>
</dbReference>
<dbReference type="PANTHER" id="PTHR13076">
    <property type="entry name" value="COILED-COIL AND C2 DOMAIN-CONTAINING PROTEIN 1-LIKE"/>
    <property type="match status" value="1"/>
</dbReference>
<dbReference type="InterPro" id="IPR039725">
    <property type="entry name" value="CC2D1A/B"/>
</dbReference>
<evidence type="ECO:0000313" key="5">
    <source>
        <dbReference type="RefSeq" id="XP_031435759.1"/>
    </source>
</evidence>
<dbReference type="InterPro" id="IPR000008">
    <property type="entry name" value="C2_dom"/>
</dbReference>
<dbReference type="SMART" id="SM00239">
    <property type="entry name" value="C2"/>
    <property type="match status" value="1"/>
</dbReference>
<dbReference type="RefSeq" id="XP_031435759.1">
    <property type="nucleotide sequence ID" value="XM_031579899.2"/>
</dbReference>
<dbReference type="OrthoDB" id="19996at2759"/>
<protein>
    <submittedName>
        <fullName evidence="4 5">Coiled-coil and C2 domain-containing protein 1A-like isoform X1</fullName>
    </submittedName>
</protein>
<evidence type="ECO:0000313" key="4">
    <source>
        <dbReference type="RefSeq" id="XP_031435692.1"/>
    </source>
</evidence>
<proteinExistence type="predicted"/>
<dbReference type="AlphaFoldDB" id="A0A6P8GF56"/>
<dbReference type="GeneID" id="105898659"/>
<dbReference type="InterPro" id="IPR035892">
    <property type="entry name" value="C2_domain_sf"/>
</dbReference>